<dbReference type="EMBL" id="NAFL01000207">
    <property type="protein sequence ID" value="OSJ36024.1"/>
    <property type="molecule type" value="Genomic_DNA"/>
</dbReference>
<evidence type="ECO:0000313" key="2">
    <source>
        <dbReference type="Proteomes" id="UP000193335"/>
    </source>
</evidence>
<sequence length="67" mass="7403">MRDDNFGGGLFSSPGPPECGRLISRNIRCESRLAIQDKTILLFRKEDQANPLIDDSAFFAESSGLQT</sequence>
<name>A0A1Y2JYI6_BRAJP</name>
<comment type="caution">
    <text evidence="1">The sequence shown here is derived from an EMBL/GenBank/DDBJ whole genome shotgun (WGS) entry which is preliminary data.</text>
</comment>
<dbReference type="RefSeq" id="WP_085398932.1">
    <property type="nucleotide sequence ID" value="NZ_NAFL01000207.1"/>
</dbReference>
<dbReference type="AlphaFoldDB" id="A0A1Y2JYI6"/>
<organism evidence="1 2">
    <name type="scientific">Bradyrhizobium japonicum</name>
    <dbReference type="NCBI Taxonomy" id="375"/>
    <lineage>
        <taxon>Bacteria</taxon>
        <taxon>Pseudomonadati</taxon>
        <taxon>Pseudomonadota</taxon>
        <taxon>Alphaproteobacteria</taxon>
        <taxon>Hyphomicrobiales</taxon>
        <taxon>Nitrobacteraceae</taxon>
        <taxon>Bradyrhizobium</taxon>
    </lineage>
</organism>
<accession>A0A1Y2JYI6</accession>
<evidence type="ECO:0000313" key="1">
    <source>
        <dbReference type="EMBL" id="OSJ36024.1"/>
    </source>
</evidence>
<dbReference type="Proteomes" id="UP000193335">
    <property type="component" value="Unassembled WGS sequence"/>
</dbReference>
<reference evidence="1 2" key="1">
    <citation type="submission" date="2017-03" db="EMBL/GenBank/DDBJ databases">
        <title>Whole genome sequences of fourteen strains of Bradyrhizobium canariense and one strain of Bradyrhizobium japonicum isolated from Lupinus (Papilionoideae: Genisteae) species in Algeria.</title>
        <authorList>
            <person name="Crovadore J."/>
            <person name="Chekireb D."/>
            <person name="Brachmann A."/>
            <person name="Chablais R."/>
            <person name="Cochard B."/>
            <person name="Lefort F."/>
        </authorList>
    </citation>
    <scope>NUCLEOTIDE SEQUENCE [LARGE SCALE GENOMIC DNA]</scope>
    <source>
        <strain evidence="1 2">UBMA197</strain>
    </source>
</reference>
<protein>
    <submittedName>
        <fullName evidence="1">Uncharacterized protein</fullName>
    </submittedName>
</protein>
<proteinExistence type="predicted"/>
<gene>
    <name evidence="1" type="ORF">BSZ19_06335</name>
</gene>